<comment type="subcellular location">
    <subcellularLocation>
        <location evidence="2">Cell membrane</location>
    </subcellularLocation>
    <subcellularLocation>
        <location evidence="1">Membrane</location>
        <topology evidence="1">Single-pass membrane protein</topology>
    </subcellularLocation>
</comment>
<evidence type="ECO:0000256" key="6">
    <source>
        <dbReference type="ARBA" id="ARBA00022692"/>
    </source>
</evidence>
<keyword evidence="9" id="KW-0573">Peptidoglycan synthesis</keyword>
<dbReference type="SUPFAM" id="SSF56601">
    <property type="entry name" value="beta-lactamase/transpeptidase-like"/>
    <property type="match status" value="1"/>
</dbReference>
<evidence type="ECO:0000256" key="3">
    <source>
        <dbReference type="ARBA" id="ARBA00022475"/>
    </source>
</evidence>
<keyword evidence="3" id="KW-1003">Cell membrane</keyword>
<evidence type="ECO:0000259" key="15">
    <source>
        <dbReference type="Pfam" id="PF03717"/>
    </source>
</evidence>
<dbReference type="Pfam" id="PF00905">
    <property type="entry name" value="Transpeptidase"/>
    <property type="match status" value="1"/>
</dbReference>
<reference evidence="17" key="1">
    <citation type="submission" date="2017-09" db="EMBL/GenBank/DDBJ databases">
        <title>Depth-based differentiation of microbial function through sediment-hosted aquifers and enrichment of novel symbionts in the deep terrestrial subsurface.</title>
        <authorList>
            <person name="Probst A.J."/>
            <person name="Ladd B."/>
            <person name="Jarett J.K."/>
            <person name="Geller-Mcgrath D.E."/>
            <person name="Sieber C.M.K."/>
            <person name="Emerson J.B."/>
            <person name="Anantharaman K."/>
            <person name="Thomas B.C."/>
            <person name="Malmstrom R."/>
            <person name="Stieglmeier M."/>
            <person name="Klingl A."/>
            <person name="Woyke T."/>
            <person name="Ryan C.M."/>
            <person name="Banfield J.F."/>
        </authorList>
    </citation>
    <scope>NUCLEOTIDE SEQUENCE [LARGE SCALE GENOMIC DNA]</scope>
</reference>
<keyword evidence="12" id="KW-0961">Cell wall biogenesis/degradation</keyword>
<dbReference type="InterPro" id="IPR017790">
    <property type="entry name" value="Penicillin-binding_protein_2"/>
</dbReference>
<dbReference type="AlphaFoldDB" id="A0A2H0W3F2"/>
<dbReference type="Pfam" id="PF03717">
    <property type="entry name" value="PBP_dimer"/>
    <property type="match status" value="1"/>
</dbReference>
<dbReference type="GO" id="GO:0008360">
    <property type="term" value="P:regulation of cell shape"/>
    <property type="evidence" value="ECO:0007669"/>
    <property type="project" value="UniProtKB-KW"/>
</dbReference>
<dbReference type="InterPro" id="IPR001460">
    <property type="entry name" value="PCN-bd_Tpept"/>
</dbReference>
<keyword evidence="4" id="KW-0997">Cell inner membrane</keyword>
<dbReference type="PANTHER" id="PTHR30627:SF2">
    <property type="entry name" value="PEPTIDOGLYCAN D,D-TRANSPEPTIDASE MRDA"/>
    <property type="match status" value="1"/>
</dbReference>
<evidence type="ECO:0000256" key="13">
    <source>
        <dbReference type="SAM" id="Phobius"/>
    </source>
</evidence>
<sequence length="637" mass="70984">MSKTNKDFFIVENINIGRKNSLNWVEDSFNSGLNDTDNFGNKQFLSLALGEKKLKLFLFFLMFSLLILLGKSFYLQIMNGNQYFSLAENNRIRTKYIKAQRGIFYDASGEVLVRNISGFSLFITPSDLPRVASERDDVINKISSIIGLSGKEIADKLSDYKYFFQPITVETGIDYQRAMALKIASADLPGVSLEIDTWRQYLGGDSFSHILGYVGKINAEEYEAKKDSYMLSDNIGKIGLEKTYEDLLKGEHGKKLIEVDAFGQEKKVISRTEFTSGNDLVLSVDADLQRKVYEILESKLQRQKAAVVIISNPQTGEILSLVDYPNYDNNLFALGIDFVSYKKLLDDGQKPLFMRSISGEYPSGSTVKIVIAAAALEEEIITKNTSILSNGGINVGQWFFPDWKAGGHGNTNVIKAIAQSVNTYFYYIGGGFGDFKGLGVELLGKYMRLFGLGEKLGIDVTGERDGFVPTQEWKNNVKNEPWYIGDTYHLSIGQGDLLVTPLQVNSYTNVIANGGKLYKPKLVKEIVYNGGEREIVMPEIIRQDFISSANINIVREAMRETVISGSARSLNYLPVMVAGKTGTAQWNSNKENHAWFTGFAPYNNPTFSITVLVEEGGEGSSIASPIARDILAYWFGK</sequence>
<evidence type="ECO:0000256" key="8">
    <source>
        <dbReference type="ARBA" id="ARBA00022960"/>
    </source>
</evidence>
<evidence type="ECO:0000256" key="7">
    <source>
        <dbReference type="ARBA" id="ARBA00022801"/>
    </source>
</evidence>
<evidence type="ECO:0000256" key="11">
    <source>
        <dbReference type="ARBA" id="ARBA00023136"/>
    </source>
</evidence>
<dbReference type="InterPro" id="IPR005311">
    <property type="entry name" value="PBP_dimer"/>
</dbReference>
<dbReference type="GO" id="GO:0008658">
    <property type="term" value="F:penicillin binding"/>
    <property type="evidence" value="ECO:0007669"/>
    <property type="project" value="InterPro"/>
</dbReference>
<evidence type="ECO:0000256" key="4">
    <source>
        <dbReference type="ARBA" id="ARBA00022519"/>
    </source>
</evidence>
<feature type="domain" description="Penicillin-binding protein transpeptidase" evidence="14">
    <location>
        <begin position="307"/>
        <end position="631"/>
    </location>
</feature>
<dbReference type="GO" id="GO:0009002">
    <property type="term" value="F:serine-type D-Ala-D-Ala carboxypeptidase activity"/>
    <property type="evidence" value="ECO:0007669"/>
    <property type="project" value="InterPro"/>
</dbReference>
<evidence type="ECO:0000256" key="10">
    <source>
        <dbReference type="ARBA" id="ARBA00022989"/>
    </source>
</evidence>
<dbReference type="SUPFAM" id="SSF56519">
    <property type="entry name" value="Penicillin binding protein dimerisation domain"/>
    <property type="match status" value="1"/>
</dbReference>
<evidence type="ECO:0000256" key="2">
    <source>
        <dbReference type="ARBA" id="ARBA00004236"/>
    </source>
</evidence>
<keyword evidence="7" id="KW-0378">Hydrolase</keyword>
<feature type="transmembrane region" description="Helical" evidence="13">
    <location>
        <begin position="56"/>
        <end position="75"/>
    </location>
</feature>
<evidence type="ECO:0000256" key="1">
    <source>
        <dbReference type="ARBA" id="ARBA00004167"/>
    </source>
</evidence>
<dbReference type="Proteomes" id="UP000229056">
    <property type="component" value="Unassembled WGS sequence"/>
</dbReference>
<keyword evidence="8" id="KW-0133">Cell shape</keyword>
<organism evidence="16 17">
    <name type="scientific">Candidatus Buchananbacteria bacterium CG10_big_fil_rev_8_21_14_0_10_33_19</name>
    <dbReference type="NCBI Taxonomy" id="1974525"/>
    <lineage>
        <taxon>Bacteria</taxon>
        <taxon>Candidatus Buchananiibacteriota</taxon>
    </lineage>
</organism>
<dbReference type="GO" id="GO:0071972">
    <property type="term" value="F:peptidoglycan L,D-transpeptidase activity"/>
    <property type="evidence" value="ECO:0007669"/>
    <property type="project" value="TreeGrafter"/>
</dbReference>
<dbReference type="GO" id="GO:0071555">
    <property type="term" value="P:cell wall organization"/>
    <property type="evidence" value="ECO:0007669"/>
    <property type="project" value="UniProtKB-KW"/>
</dbReference>
<dbReference type="Gene3D" id="3.30.1390.30">
    <property type="entry name" value="Penicillin-binding protein 2a, domain 3"/>
    <property type="match status" value="1"/>
</dbReference>
<dbReference type="InterPro" id="IPR036138">
    <property type="entry name" value="PBP_dimer_sf"/>
</dbReference>
<dbReference type="GO" id="GO:0009252">
    <property type="term" value="P:peptidoglycan biosynthetic process"/>
    <property type="evidence" value="ECO:0007669"/>
    <property type="project" value="UniProtKB-KW"/>
</dbReference>
<comment type="caution">
    <text evidence="16">The sequence shown here is derived from an EMBL/GenBank/DDBJ whole genome shotgun (WGS) entry which is preliminary data.</text>
</comment>
<dbReference type="InterPro" id="IPR050515">
    <property type="entry name" value="Beta-lactam/transpept"/>
</dbReference>
<accession>A0A2H0W3F2</accession>
<protein>
    <submittedName>
        <fullName evidence="16">Penicillin-binding protein 2</fullName>
    </submittedName>
</protein>
<dbReference type="GO" id="GO:0005886">
    <property type="term" value="C:plasma membrane"/>
    <property type="evidence" value="ECO:0007669"/>
    <property type="project" value="UniProtKB-SubCell"/>
</dbReference>
<keyword evidence="10 13" id="KW-1133">Transmembrane helix</keyword>
<evidence type="ECO:0000256" key="9">
    <source>
        <dbReference type="ARBA" id="ARBA00022984"/>
    </source>
</evidence>
<gene>
    <name evidence="16" type="primary">mrdA</name>
    <name evidence="16" type="ORF">COT80_03945</name>
</gene>
<dbReference type="Gene3D" id="3.90.1310.10">
    <property type="entry name" value="Penicillin-binding protein 2a (Domain 2)"/>
    <property type="match status" value="1"/>
</dbReference>
<name>A0A2H0W3F2_9BACT</name>
<dbReference type="NCBIfam" id="TIGR03423">
    <property type="entry name" value="pbp2_mrdA"/>
    <property type="match status" value="1"/>
</dbReference>
<keyword evidence="11 13" id="KW-0472">Membrane</keyword>
<dbReference type="PANTHER" id="PTHR30627">
    <property type="entry name" value="PEPTIDOGLYCAN D,D-TRANSPEPTIDASE"/>
    <property type="match status" value="1"/>
</dbReference>
<dbReference type="GO" id="GO:0006508">
    <property type="term" value="P:proteolysis"/>
    <property type="evidence" value="ECO:0007669"/>
    <property type="project" value="UniProtKB-KW"/>
</dbReference>
<evidence type="ECO:0000313" key="16">
    <source>
        <dbReference type="EMBL" id="PIS05893.1"/>
    </source>
</evidence>
<evidence type="ECO:0000256" key="5">
    <source>
        <dbReference type="ARBA" id="ARBA00022670"/>
    </source>
</evidence>
<keyword evidence="5" id="KW-0645">Protease</keyword>
<evidence type="ECO:0000256" key="12">
    <source>
        <dbReference type="ARBA" id="ARBA00023316"/>
    </source>
</evidence>
<proteinExistence type="predicted"/>
<evidence type="ECO:0000259" key="14">
    <source>
        <dbReference type="Pfam" id="PF00905"/>
    </source>
</evidence>
<dbReference type="Gene3D" id="3.40.710.10">
    <property type="entry name" value="DD-peptidase/beta-lactamase superfamily"/>
    <property type="match status" value="1"/>
</dbReference>
<dbReference type="InterPro" id="IPR012338">
    <property type="entry name" value="Beta-lactam/transpept-like"/>
</dbReference>
<keyword evidence="6 13" id="KW-0812">Transmembrane</keyword>
<dbReference type="EMBL" id="PEZY01000012">
    <property type="protein sequence ID" value="PIS05893.1"/>
    <property type="molecule type" value="Genomic_DNA"/>
</dbReference>
<evidence type="ECO:0000313" key="17">
    <source>
        <dbReference type="Proteomes" id="UP000229056"/>
    </source>
</evidence>
<feature type="domain" description="Penicillin-binding protein dimerisation" evidence="15">
    <location>
        <begin position="97"/>
        <end position="267"/>
    </location>
</feature>